<proteinExistence type="predicted"/>
<dbReference type="Proteomes" id="UP000179807">
    <property type="component" value="Unassembled WGS sequence"/>
</dbReference>
<protein>
    <submittedName>
        <fullName evidence="1">Uncharacterized protein</fullName>
    </submittedName>
</protein>
<reference evidence="1" key="1">
    <citation type="submission" date="2016-10" db="EMBL/GenBank/DDBJ databases">
        <authorList>
            <person name="Benchimol M."/>
            <person name="Almeida L.G."/>
            <person name="Vasconcelos A.T."/>
            <person name="Perreira-Neves A."/>
            <person name="Rosa I.A."/>
            <person name="Tasca T."/>
            <person name="Bogo M.R."/>
            <person name="de Souza W."/>
        </authorList>
    </citation>
    <scope>NUCLEOTIDE SEQUENCE [LARGE SCALE GENOMIC DNA]</scope>
    <source>
        <strain evidence="1">K</strain>
    </source>
</reference>
<organism evidence="1 2">
    <name type="scientific">Tritrichomonas foetus</name>
    <dbReference type="NCBI Taxonomy" id="1144522"/>
    <lineage>
        <taxon>Eukaryota</taxon>
        <taxon>Metamonada</taxon>
        <taxon>Parabasalia</taxon>
        <taxon>Tritrichomonadida</taxon>
        <taxon>Tritrichomonadidae</taxon>
        <taxon>Tritrichomonas</taxon>
    </lineage>
</organism>
<accession>A0A1J4JJA0</accession>
<dbReference type="VEuPathDB" id="TrichDB:TRFO_09340"/>
<evidence type="ECO:0000313" key="2">
    <source>
        <dbReference type="Proteomes" id="UP000179807"/>
    </source>
</evidence>
<dbReference type="RefSeq" id="XP_068350772.1">
    <property type="nucleotide sequence ID" value="XM_068494818.1"/>
</dbReference>
<gene>
    <name evidence="1" type="ORF">TRFO_09340</name>
</gene>
<evidence type="ECO:0000313" key="1">
    <source>
        <dbReference type="EMBL" id="OHS97635.1"/>
    </source>
</evidence>
<dbReference type="EMBL" id="MLAK01001104">
    <property type="protein sequence ID" value="OHS97635.1"/>
    <property type="molecule type" value="Genomic_DNA"/>
</dbReference>
<name>A0A1J4JJA0_9EUKA</name>
<keyword evidence="2" id="KW-1185">Reference proteome</keyword>
<sequence length="249" mass="27675">MITDDDIMKLRKNLKAITNPEKWHDEKIEQLILISYQYSQVLQDDAIYNGLSQCINEYIRPPEQAKEMPDFLLSFALANSKSRKTLALLIQLYVKHIPDGREKAKSIIANHIRSHSMKEIIISNTSPSFSPWIVSAQISAHKNVPQNISGKDLAHGGLIALARQPSLLPQIDKLIHKHFTELPVDDIVNAAVASTELMKFVLSNTVPIIAQGNVMGYEILQRLAASSNPGPAILVSNELKAKLGINCLL</sequence>
<comment type="caution">
    <text evidence="1">The sequence shown here is derived from an EMBL/GenBank/DDBJ whole genome shotgun (WGS) entry which is preliminary data.</text>
</comment>
<dbReference type="GeneID" id="94829522"/>
<dbReference type="AlphaFoldDB" id="A0A1J4JJA0"/>